<dbReference type="RefSeq" id="WP_172692082.1">
    <property type="nucleotide sequence ID" value="NZ_MG053108.1"/>
</dbReference>
<proteinExistence type="predicted"/>
<protein>
    <submittedName>
        <fullName evidence="1">Uncharacterized protein</fullName>
    </submittedName>
</protein>
<evidence type="ECO:0000313" key="1">
    <source>
        <dbReference type="EMBL" id="AUR79977.1"/>
    </source>
</evidence>
<dbReference type="EMBL" id="MG053108">
    <property type="protein sequence ID" value="AUR79977.1"/>
    <property type="molecule type" value="Genomic_DNA"/>
</dbReference>
<reference evidence="1" key="1">
    <citation type="submission" date="2017-10" db="EMBL/GenBank/DDBJ databases">
        <title>First characterization of an IncA/C plasmid carrying blaPER-2 from Citrobacter freundii.</title>
        <authorList>
            <person name="Ruggiero M."/>
            <person name="Girlich D."/>
            <person name="Naas T."/>
            <person name="Power P."/>
            <person name="Gutkind G.G."/>
        </authorList>
    </citation>
    <scope>NUCLEOTIDE SEQUENCE</scope>
    <source>
        <strain evidence="1">33587</strain>
        <plasmid evidence="1">pCf587</plasmid>
    </source>
</reference>
<keyword evidence="1" id="KW-0614">Plasmid</keyword>
<sequence length="113" mass="12181">MPQLAEAPFSGWHAATFRLGQQVVAASGQNLNQGPNFYIKSGMGSTLHSAPVTLVDASMFGLLALNQYTANFPLLSSDAVLASVKMLARQSFENKTYKIPKEPQKSGYHHQGA</sequence>
<geneLocation type="plasmid" evidence="1">
    <name>pCf587</name>
</geneLocation>
<dbReference type="AlphaFoldDB" id="A0A2I7QF82"/>
<name>A0A2I7QF82_CITFR</name>
<gene>
    <name evidence="1" type="ORF">pCf587_0198</name>
</gene>
<organism evidence="1">
    <name type="scientific">Citrobacter freundii</name>
    <dbReference type="NCBI Taxonomy" id="546"/>
    <lineage>
        <taxon>Bacteria</taxon>
        <taxon>Pseudomonadati</taxon>
        <taxon>Pseudomonadota</taxon>
        <taxon>Gammaproteobacteria</taxon>
        <taxon>Enterobacterales</taxon>
        <taxon>Enterobacteriaceae</taxon>
        <taxon>Citrobacter</taxon>
        <taxon>Citrobacter freundii complex</taxon>
    </lineage>
</organism>
<accession>A0A2I7QF82</accession>